<dbReference type="Proteomes" id="UP000230423">
    <property type="component" value="Unassembled WGS sequence"/>
</dbReference>
<protein>
    <submittedName>
        <fullName evidence="1">Uncharacterized protein</fullName>
    </submittedName>
</protein>
<evidence type="ECO:0000313" key="2">
    <source>
        <dbReference type="Proteomes" id="UP000230423"/>
    </source>
</evidence>
<dbReference type="EMBL" id="KZ354237">
    <property type="protein sequence ID" value="PIO61089.1"/>
    <property type="molecule type" value="Genomic_DNA"/>
</dbReference>
<name>A0A2G9TSW0_TELCI</name>
<dbReference type="AlphaFoldDB" id="A0A2G9TSW0"/>
<sequence>MRVSNKCKSTLYSSYFSFGRIHIYSLNKALADHDDVRHILDRIRKRWGKDQKAEYRLGSRGKKKGIRKASMIER</sequence>
<proteinExistence type="predicted"/>
<organism evidence="1 2">
    <name type="scientific">Teladorsagia circumcincta</name>
    <name type="common">Brown stomach worm</name>
    <name type="synonym">Ostertagia circumcincta</name>
    <dbReference type="NCBI Taxonomy" id="45464"/>
    <lineage>
        <taxon>Eukaryota</taxon>
        <taxon>Metazoa</taxon>
        <taxon>Ecdysozoa</taxon>
        <taxon>Nematoda</taxon>
        <taxon>Chromadorea</taxon>
        <taxon>Rhabditida</taxon>
        <taxon>Rhabditina</taxon>
        <taxon>Rhabditomorpha</taxon>
        <taxon>Strongyloidea</taxon>
        <taxon>Trichostrongylidae</taxon>
        <taxon>Teladorsagia</taxon>
    </lineage>
</organism>
<keyword evidence="2" id="KW-1185">Reference proteome</keyword>
<accession>A0A2G9TSW0</accession>
<gene>
    <name evidence="1" type="ORF">TELCIR_17397</name>
</gene>
<evidence type="ECO:0000313" key="1">
    <source>
        <dbReference type="EMBL" id="PIO61089.1"/>
    </source>
</evidence>
<reference evidence="1 2" key="1">
    <citation type="submission" date="2015-09" db="EMBL/GenBank/DDBJ databases">
        <title>Draft genome of the parasitic nematode Teladorsagia circumcincta isolate WARC Sus (inbred).</title>
        <authorList>
            <person name="Mitreva M."/>
        </authorList>
    </citation>
    <scope>NUCLEOTIDE SEQUENCE [LARGE SCALE GENOMIC DNA]</scope>
    <source>
        <strain evidence="1 2">S</strain>
    </source>
</reference>